<evidence type="ECO:0000313" key="2">
    <source>
        <dbReference type="Proteomes" id="UP000199766"/>
    </source>
</evidence>
<dbReference type="EMBL" id="FOGD01000001">
    <property type="protein sequence ID" value="SEQ45044.1"/>
    <property type="molecule type" value="Genomic_DNA"/>
</dbReference>
<name>A0A1H9G4Q9_9BURK</name>
<dbReference type="AlphaFoldDB" id="A0A1H9G4Q9"/>
<reference evidence="1 2" key="1">
    <citation type="submission" date="2016-10" db="EMBL/GenBank/DDBJ databases">
        <authorList>
            <person name="de Groot N.N."/>
        </authorList>
    </citation>
    <scope>NUCLEOTIDE SEQUENCE [LARGE SCALE GENOMIC DNA]</scope>
    <source>
        <strain evidence="1 2">ATCC 35958</strain>
    </source>
</reference>
<organism evidence="1 2">
    <name type="scientific">Giesbergeria anulus</name>
    <dbReference type="NCBI Taxonomy" id="180197"/>
    <lineage>
        <taxon>Bacteria</taxon>
        <taxon>Pseudomonadati</taxon>
        <taxon>Pseudomonadota</taxon>
        <taxon>Betaproteobacteria</taxon>
        <taxon>Burkholderiales</taxon>
        <taxon>Comamonadaceae</taxon>
        <taxon>Giesbergeria</taxon>
    </lineage>
</organism>
<proteinExistence type="predicted"/>
<dbReference type="Proteomes" id="UP000199766">
    <property type="component" value="Unassembled WGS sequence"/>
</dbReference>
<evidence type="ECO:0000313" key="1">
    <source>
        <dbReference type="EMBL" id="SEQ45044.1"/>
    </source>
</evidence>
<gene>
    <name evidence="1" type="ORF">SAMN02982919_00716</name>
</gene>
<protein>
    <submittedName>
        <fullName evidence="1">Uncharacterized protein</fullName>
    </submittedName>
</protein>
<dbReference type="STRING" id="180197.SAMN02982919_00716"/>
<keyword evidence="2" id="KW-1185">Reference proteome</keyword>
<sequence length="268" mass="28100">MRFIVVKLLHYPQGGPLALARTTGHAASTGDVATTATDWVNLAPLAGVWLMANVANPANPANLANQKPKSPDELAKLATLAGLAISHRLETPPAPAPGIVPLLALACTTGVSCGKIGPKPRGPVRRNTKSVEVATPTDERGFVTPQFFRYGLSHSGMVYGHGVGYPQGHPHGYGRVSNRHAHPLCVETQRVVLHPVGAKTMQQVTLARTAAPTPKAAPAIPTTTAHALLEATTSASLAGFYLRKGNLTAARRKAVQLLKALQVMEVAV</sequence>
<accession>A0A1H9G4Q9</accession>